<comment type="catalytic activity">
    <reaction evidence="5">
        <text>L-glutaminyl-[protein] + H2O = L-glutamyl-[protein] + NH4(+)</text>
        <dbReference type="Rhea" id="RHEA:16441"/>
        <dbReference type="Rhea" id="RHEA-COMP:10207"/>
        <dbReference type="Rhea" id="RHEA-COMP:10208"/>
        <dbReference type="ChEBI" id="CHEBI:15377"/>
        <dbReference type="ChEBI" id="CHEBI:28938"/>
        <dbReference type="ChEBI" id="CHEBI:29973"/>
        <dbReference type="ChEBI" id="CHEBI:30011"/>
        <dbReference type="EC" id="3.5.1.44"/>
    </reaction>
</comment>
<dbReference type="HAMAP" id="MF_00099">
    <property type="entry name" value="CheB_chemtxs"/>
    <property type="match status" value="1"/>
</dbReference>
<evidence type="ECO:0000256" key="7">
    <source>
        <dbReference type="PROSITE-ProRule" id="PRU00169"/>
    </source>
</evidence>
<dbReference type="SMART" id="SM00448">
    <property type="entry name" value="REC"/>
    <property type="match status" value="1"/>
</dbReference>
<dbReference type="GO" id="GO:0005737">
    <property type="term" value="C:cytoplasm"/>
    <property type="evidence" value="ECO:0007669"/>
    <property type="project" value="UniProtKB-SubCell"/>
</dbReference>
<dbReference type="CDD" id="cd17541">
    <property type="entry name" value="REC_CheB-like"/>
    <property type="match status" value="1"/>
</dbReference>
<dbReference type="Gene3D" id="3.40.50.180">
    <property type="entry name" value="Methylesterase CheB, C-terminal domain"/>
    <property type="match status" value="1"/>
</dbReference>
<dbReference type="CDD" id="cd16432">
    <property type="entry name" value="CheB_Rec"/>
    <property type="match status" value="1"/>
</dbReference>
<comment type="caution">
    <text evidence="10">The sequence shown here is derived from an EMBL/GenBank/DDBJ whole genome shotgun (WGS) entry which is preliminary data.</text>
</comment>
<feature type="modified residue" description="4-aspartylphosphate" evidence="5 7">
    <location>
        <position position="57"/>
    </location>
</feature>
<dbReference type="NCBIfam" id="NF009206">
    <property type="entry name" value="PRK12555.1"/>
    <property type="match status" value="1"/>
</dbReference>
<dbReference type="GO" id="GO:0006935">
    <property type="term" value="P:chemotaxis"/>
    <property type="evidence" value="ECO:0007669"/>
    <property type="project" value="UniProtKB-UniRule"/>
</dbReference>
<comment type="subcellular location">
    <subcellularLocation>
        <location evidence="5">Cytoplasm</location>
    </subcellularLocation>
</comment>
<keyword evidence="2 5" id="KW-0145">Chemotaxis</keyword>
<dbReference type="GO" id="GO:0008984">
    <property type="term" value="F:protein-glutamate methylesterase activity"/>
    <property type="evidence" value="ECO:0007669"/>
    <property type="project" value="UniProtKB-UniRule"/>
</dbReference>
<dbReference type="NCBIfam" id="NF001965">
    <property type="entry name" value="PRK00742.1"/>
    <property type="match status" value="1"/>
</dbReference>
<proteinExistence type="inferred from homology"/>
<comment type="similarity">
    <text evidence="5">Belongs to the CheB family.</text>
</comment>
<feature type="domain" description="CheB-type methylesterase" evidence="9">
    <location>
        <begin position="155"/>
        <end position="347"/>
    </location>
</feature>
<sequence length="348" mass="38185">MKNRIRVLIIDDSALAREILSKGLSRYEDLEVVGTAADVYEGRDKIVYLQPDVLTLDIEMPRMDGVEFLRRLIPQYPIPVIVVSSLTSANAKVTLDALDFGAVDYIQKPSSRFGNKLTDMMDELHAKLVQASTVDVNRIRKNYNYKVSRPGTVLTGTTGKVIAIGASTGGTVAIRKIVEEFPPDIPGSVIVQHMPEGFTKMFAEKLNQSCRVEVKEAETGDRILMGRVLVAPGNKQLYIVRRGGDYIVQCKEEERINGHCPSVEPLFDSAAKHCGSNAIGVMLTGMGADGADAMVRLRESGARTLAQDRETSVVFGMPGEAFARGGAEILVPIEKITQTILRFLKEMK</sequence>
<evidence type="ECO:0000256" key="4">
    <source>
        <dbReference type="ARBA" id="ARBA00048267"/>
    </source>
</evidence>
<evidence type="ECO:0000256" key="5">
    <source>
        <dbReference type="HAMAP-Rule" id="MF_00099"/>
    </source>
</evidence>
<dbReference type="PROSITE" id="PS50122">
    <property type="entry name" value="CHEB"/>
    <property type="match status" value="1"/>
</dbReference>
<feature type="domain" description="Response regulatory" evidence="8">
    <location>
        <begin position="6"/>
        <end position="123"/>
    </location>
</feature>
<dbReference type="InterPro" id="IPR000673">
    <property type="entry name" value="Sig_transdc_resp-reg_Me-estase"/>
</dbReference>
<reference evidence="10 11" key="1">
    <citation type="submission" date="2020-08" db="EMBL/GenBank/DDBJ databases">
        <title>Genomic Encyclopedia of Type Strains, Phase IV (KMG-IV): sequencing the most valuable type-strain genomes for metagenomic binning, comparative biology and taxonomic classification.</title>
        <authorList>
            <person name="Goeker M."/>
        </authorList>
    </citation>
    <scope>NUCLEOTIDE SEQUENCE [LARGE SCALE GENOMIC DNA]</scope>
    <source>
        <strain evidence="10 11">DSM 2461</strain>
    </source>
</reference>
<keyword evidence="1 5" id="KW-0963">Cytoplasm</keyword>
<dbReference type="PANTHER" id="PTHR42872:SF6">
    <property type="entry name" value="PROTEIN-GLUTAMATE METHYLESTERASE_PROTEIN-GLUTAMINE GLUTAMINASE"/>
    <property type="match status" value="1"/>
</dbReference>
<gene>
    <name evidence="5" type="primary">cheB</name>
    <name evidence="10" type="ORF">HNR50_003157</name>
</gene>
<keyword evidence="11" id="KW-1185">Reference proteome</keyword>
<comment type="catalytic activity">
    <reaction evidence="4 5">
        <text>[protein]-L-glutamate 5-O-methyl ester + H2O = L-glutamyl-[protein] + methanol + H(+)</text>
        <dbReference type="Rhea" id="RHEA:23236"/>
        <dbReference type="Rhea" id="RHEA-COMP:10208"/>
        <dbReference type="Rhea" id="RHEA-COMP:10311"/>
        <dbReference type="ChEBI" id="CHEBI:15377"/>
        <dbReference type="ChEBI" id="CHEBI:15378"/>
        <dbReference type="ChEBI" id="CHEBI:17790"/>
        <dbReference type="ChEBI" id="CHEBI:29973"/>
        <dbReference type="ChEBI" id="CHEBI:82795"/>
        <dbReference type="EC" id="3.1.1.61"/>
    </reaction>
</comment>
<dbReference type="Proteomes" id="UP000587760">
    <property type="component" value="Unassembled WGS sequence"/>
</dbReference>
<dbReference type="GO" id="GO:0050568">
    <property type="term" value="F:protein-glutamine glutaminase activity"/>
    <property type="evidence" value="ECO:0007669"/>
    <property type="project" value="UniProtKB-UniRule"/>
</dbReference>
<feature type="active site" evidence="5 6">
    <location>
        <position position="289"/>
    </location>
</feature>
<dbReference type="PROSITE" id="PS50110">
    <property type="entry name" value="RESPONSE_REGULATORY"/>
    <property type="match status" value="1"/>
</dbReference>
<dbReference type="EMBL" id="JACHGJ010000006">
    <property type="protein sequence ID" value="MBB6481477.1"/>
    <property type="molecule type" value="Genomic_DNA"/>
</dbReference>
<dbReference type="Pfam" id="PF00072">
    <property type="entry name" value="Response_reg"/>
    <property type="match status" value="1"/>
</dbReference>
<dbReference type="PIRSF" id="PIRSF000876">
    <property type="entry name" value="RR_chemtxs_CheB"/>
    <property type="match status" value="1"/>
</dbReference>
<feature type="active site" evidence="5 6">
    <location>
        <position position="193"/>
    </location>
</feature>
<feature type="active site" evidence="5 6">
    <location>
        <position position="167"/>
    </location>
</feature>
<name>A0A841RE35_9SPIO</name>
<evidence type="ECO:0000259" key="8">
    <source>
        <dbReference type="PROSITE" id="PS50110"/>
    </source>
</evidence>
<comment type="function">
    <text evidence="5">Involved in chemotaxis. Part of a chemotaxis signal transduction system that modulates chemotaxis in response to various stimuli. Catalyzes the demethylation of specific methylglutamate residues introduced into the chemoreceptors (methyl-accepting chemotaxis proteins or MCP) by CheR. Also mediates the irreversible deamidation of specific glutamine residues to glutamic acid.</text>
</comment>
<evidence type="ECO:0000313" key="11">
    <source>
        <dbReference type="Proteomes" id="UP000587760"/>
    </source>
</evidence>
<evidence type="ECO:0000256" key="1">
    <source>
        <dbReference type="ARBA" id="ARBA00022490"/>
    </source>
</evidence>
<dbReference type="EC" id="3.1.1.61" evidence="5"/>
<dbReference type="InterPro" id="IPR011006">
    <property type="entry name" value="CheY-like_superfamily"/>
</dbReference>
<evidence type="ECO:0000256" key="6">
    <source>
        <dbReference type="PROSITE-ProRule" id="PRU00050"/>
    </source>
</evidence>
<dbReference type="InterPro" id="IPR008248">
    <property type="entry name" value="CheB-like"/>
</dbReference>
<dbReference type="SUPFAM" id="SSF52738">
    <property type="entry name" value="Methylesterase CheB, C-terminal domain"/>
    <property type="match status" value="1"/>
</dbReference>
<evidence type="ECO:0000313" key="10">
    <source>
        <dbReference type="EMBL" id="MBB6481477.1"/>
    </source>
</evidence>
<evidence type="ECO:0000259" key="9">
    <source>
        <dbReference type="PROSITE" id="PS50122"/>
    </source>
</evidence>
<accession>A0A841RE35</accession>
<dbReference type="RefSeq" id="WP_184747723.1">
    <property type="nucleotide sequence ID" value="NZ_JACHGJ010000006.1"/>
</dbReference>
<dbReference type="PANTHER" id="PTHR42872">
    <property type="entry name" value="PROTEIN-GLUTAMATE METHYLESTERASE/PROTEIN-GLUTAMINE GLUTAMINASE"/>
    <property type="match status" value="1"/>
</dbReference>
<dbReference type="SUPFAM" id="SSF52172">
    <property type="entry name" value="CheY-like"/>
    <property type="match status" value="1"/>
</dbReference>
<dbReference type="AlphaFoldDB" id="A0A841RE35"/>
<evidence type="ECO:0000256" key="2">
    <source>
        <dbReference type="ARBA" id="ARBA00022500"/>
    </source>
</evidence>
<dbReference type="EC" id="3.5.1.44" evidence="5"/>
<comment type="PTM">
    <text evidence="5">Phosphorylated by CheA. Phosphorylation of the N-terminal regulatory domain activates the methylesterase activity.</text>
</comment>
<evidence type="ECO:0000256" key="3">
    <source>
        <dbReference type="ARBA" id="ARBA00022801"/>
    </source>
</evidence>
<comment type="domain">
    <text evidence="5">Contains a C-terminal catalytic domain, and an N-terminal region which modulates catalytic activity.</text>
</comment>
<dbReference type="Pfam" id="PF01339">
    <property type="entry name" value="CheB_methylest"/>
    <property type="match status" value="1"/>
</dbReference>
<keyword evidence="5 7" id="KW-0597">Phosphoprotein</keyword>
<dbReference type="InterPro" id="IPR035909">
    <property type="entry name" value="CheB_C"/>
</dbReference>
<dbReference type="GO" id="GO:0000156">
    <property type="term" value="F:phosphorelay response regulator activity"/>
    <property type="evidence" value="ECO:0007669"/>
    <property type="project" value="InterPro"/>
</dbReference>
<keyword evidence="3 5" id="KW-0378">Hydrolase</keyword>
<dbReference type="InterPro" id="IPR001789">
    <property type="entry name" value="Sig_transdc_resp-reg_receiver"/>
</dbReference>
<dbReference type="Gene3D" id="3.40.50.2300">
    <property type="match status" value="1"/>
</dbReference>
<organism evidence="10 11">
    <name type="scientific">Spirochaeta isovalerica</name>
    <dbReference type="NCBI Taxonomy" id="150"/>
    <lineage>
        <taxon>Bacteria</taxon>
        <taxon>Pseudomonadati</taxon>
        <taxon>Spirochaetota</taxon>
        <taxon>Spirochaetia</taxon>
        <taxon>Spirochaetales</taxon>
        <taxon>Spirochaetaceae</taxon>
        <taxon>Spirochaeta</taxon>
    </lineage>
</organism>
<protein>
    <recommendedName>
        <fullName evidence="5">Protein-glutamate methylesterase/protein-glutamine glutaminase</fullName>
        <ecNumber evidence="5">3.1.1.61</ecNumber>
        <ecNumber evidence="5">3.5.1.44</ecNumber>
    </recommendedName>
</protein>